<keyword evidence="1" id="KW-0812">Transmembrane</keyword>
<organism evidence="2 3">
    <name type="scientific">Dryocola boscaweniae</name>
    <dbReference type="NCBI Taxonomy" id="2925397"/>
    <lineage>
        <taxon>Bacteria</taxon>
        <taxon>Pseudomonadati</taxon>
        <taxon>Pseudomonadota</taxon>
        <taxon>Gammaproteobacteria</taxon>
        <taxon>Enterobacterales</taxon>
        <taxon>Enterobacteriaceae</taxon>
        <taxon>Dryocola</taxon>
    </lineage>
</organism>
<evidence type="ECO:0000256" key="1">
    <source>
        <dbReference type="SAM" id="Phobius"/>
    </source>
</evidence>
<gene>
    <name evidence="2" type="ORF">MUA00_07860</name>
</gene>
<evidence type="ECO:0000313" key="3">
    <source>
        <dbReference type="Proteomes" id="UP001150641"/>
    </source>
</evidence>
<name>A0A9X3AAQ6_9ENTR</name>
<evidence type="ECO:0000313" key="2">
    <source>
        <dbReference type="EMBL" id="MCT4701719.1"/>
    </source>
</evidence>
<keyword evidence="1" id="KW-1133">Transmembrane helix</keyword>
<dbReference type="AlphaFoldDB" id="A0A9X3AAQ6"/>
<sequence>MDTRNKPDQFALLAGFCAFVMGDCDAHQVSLVCFVVRLSLLFQAMLHITINTLFGAINGDS</sequence>
<protein>
    <submittedName>
        <fullName evidence="2">Uncharacterized protein</fullName>
    </submittedName>
</protein>
<proteinExistence type="predicted"/>
<dbReference type="Proteomes" id="UP001150641">
    <property type="component" value="Unassembled WGS sequence"/>
</dbReference>
<feature type="transmembrane region" description="Helical" evidence="1">
    <location>
        <begin position="36"/>
        <end position="57"/>
    </location>
</feature>
<dbReference type="EMBL" id="JALHAP010000075">
    <property type="protein sequence ID" value="MCT4701719.1"/>
    <property type="molecule type" value="Genomic_DNA"/>
</dbReference>
<keyword evidence="1" id="KW-0472">Membrane</keyword>
<reference evidence="2" key="1">
    <citation type="submission" date="2022-03" db="EMBL/GenBank/DDBJ databases">
        <title>Proposal of a novel genus Dryocolo and two novel species.</title>
        <authorList>
            <person name="Maddock D.W."/>
            <person name="Brady C.L."/>
            <person name="Denman S."/>
            <person name="Arnold D."/>
        </authorList>
    </citation>
    <scope>NUCLEOTIDE SEQUENCE</scope>
    <source>
        <strain evidence="2">H6W4</strain>
    </source>
</reference>
<keyword evidence="3" id="KW-1185">Reference proteome</keyword>
<dbReference type="RefSeq" id="WP_271122543.1">
    <property type="nucleotide sequence ID" value="NZ_JALHAN010000062.1"/>
</dbReference>
<accession>A0A9X3AAQ6</accession>
<comment type="caution">
    <text evidence="2">The sequence shown here is derived from an EMBL/GenBank/DDBJ whole genome shotgun (WGS) entry which is preliminary data.</text>
</comment>